<accession>A0AAE0YEQ0</accession>
<keyword evidence="3" id="KW-1185">Reference proteome</keyword>
<proteinExistence type="predicted"/>
<evidence type="ECO:0000256" key="1">
    <source>
        <dbReference type="SAM" id="MobiDB-lite"/>
    </source>
</evidence>
<comment type="caution">
    <text evidence="2">The sequence shown here is derived from an EMBL/GenBank/DDBJ whole genome shotgun (WGS) entry which is preliminary data.</text>
</comment>
<protein>
    <submittedName>
        <fullName evidence="2">Uncharacterized protein</fullName>
    </submittedName>
</protein>
<feature type="compositionally biased region" description="Polar residues" evidence="1">
    <location>
        <begin position="25"/>
        <end position="35"/>
    </location>
</feature>
<evidence type="ECO:0000313" key="2">
    <source>
        <dbReference type="EMBL" id="KAK3742488.1"/>
    </source>
</evidence>
<dbReference type="EMBL" id="JAWDGP010006349">
    <property type="protein sequence ID" value="KAK3742488.1"/>
    <property type="molecule type" value="Genomic_DNA"/>
</dbReference>
<dbReference type="AlphaFoldDB" id="A0AAE0YEQ0"/>
<sequence length="93" mass="9952">MRACADIRHSHVMPALDAGDVEAGSSPSSGLTRDSGSVKVRIDLNSEAFEKPQVRLVGQDSFSKRKSLTPESNPNLVHSPPASPIVQLELMSL</sequence>
<feature type="region of interest" description="Disordered" evidence="1">
    <location>
        <begin position="17"/>
        <end position="36"/>
    </location>
</feature>
<feature type="region of interest" description="Disordered" evidence="1">
    <location>
        <begin position="59"/>
        <end position="83"/>
    </location>
</feature>
<organism evidence="2 3">
    <name type="scientific">Elysia crispata</name>
    <name type="common">lettuce slug</name>
    <dbReference type="NCBI Taxonomy" id="231223"/>
    <lineage>
        <taxon>Eukaryota</taxon>
        <taxon>Metazoa</taxon>
        <taxon>Spiralia</taxon>
        <taxon>Lophotrochozoa</taxon>
        <taxon>Mollusca</taxon>
        <taxon>Gastropoda</taxon>
        <taxon>Heterobranchia</taxon>
        <taxon>Euthyneura</taxon>
        <taxon>Panpulmonata</taxon>
        <taxon>Sacoglossa</taxon>
        <taxon>Placobranchoidea</taxon>
        <taxon>Plakobranchidae</taxon>
        <taxon>Elysia</taxon>
    </lineage>
</organism>
<gene>
    <name evidence="2" type="ORF">RRG08_059990</name>
</gene>
<dbReference type="Proteomes" id="UP001283361">
    <property type="component" value="Unassembled WGS sequence"/>
</dbReference>
<name>A0AAE0YEQ0_9GAST</name>
<evidence type="ECO:0000313" key="3">
    <source>
        <dbReference type="Proteomes" id="UP001283361"/>
    </source>
</evidence>
<reference evidence="2" key="1">
    <citation type="journal article" date="2023" name="G3 (Bethesda)">
        <title>A reference genome for the long-term kleptoplast-retaining sea slug Elysia crispata morphotype clarki.</title>
        <authorList>
            <person name="Eastman K.E."/>
            <person name="Pendleton A.L."/>
            <person name="Shaikh M.A."/>
            <person name="Suttiyut T."/>
            <person name="Ogas R."/>
            <person name="Tomko P."/>
            <person name="Gavelis G."/>
            <person name="Widhalm J.R."/>
            <person name="Wisecaver J.H."/>
        </authorList>
    </citation>
    <scope>NUCLEOTIDE SEQUENCE</scope>
    <source>
        <strain evidence="2">ECLA1</strain>
    </source>
</reference>